<feature type="domain" description="Bacterial Ig-like" evidence="3">
    <location>
        <begin position="760"/>
        <end position="838"/>
    </location>
</feature>
<dbReference type="InterPro" id="IPR013783">
    <property type="entry name" value="Ig-like_fold"/>
</dbReference>
<dbReference type="Pfam" id="PF17936">
    <property type="entry name" value="Big_6"/>
    <property type="match status" value="9"/>
</dbReference>
<accession>A0A4P7B7U1</accession>
<dbReference type="Pfam" id="PF19077">
    <property type="entry name" value="Big_13"/>
    <property type="match status" value="8"/>
</dbReference>
<feature type="domain" description="Bacterial Ig" evidence="2">
    <location>
        <begin position="671"/>
        <end position="748"/>
    </location>
</feature>
<dbReference type="Gene3D" id="2.60.40.10">
    <property type="entry name" value="Immunoglobulins"/>
    <property type="match status" value="17"/>
</dbReference>
<feature type="domain" description="Bacterial Ig-like" evidence="3">
    <location>
        <begin position="1267"/>
        <end position="1345"/>
    </location>
</feature>
<feature type="domain" description="Bacterial Ig-like" evidence="3">
    <location>
        <begin position="253"/>
        <end position="331"/>
    </location>
</feature>
<dbReference type="EMBL" id="CP038009">
    <property type="protein sequence ID" value="QBQ17705.1"/>
    <property type="molecule type" value="Genomic_DNA"/>
</dbReference>
<feature type="domain" description="Bacterial Ig" evidence="2">
    <location>
        <begin position="164"/>
        <end position="241"/>
    </location>
</feature>
<dbReference type="SUPFAM" id="SSF51120">
    <property type="entry name" value="beta-Roll"/>
    <property type="match status" value="1"/>
</dbReference>
<protein>
    <submittedName>
        <fullName evidence="4">Type I secretion C-terminal target domain-containing protein</fullName>
    </submittedName>
</protein>
<evidence type="ECO:0000259" key="2">
    <source>
        <dbReference type="Pfam" id="PF17936"/>
    </source>
</evidence>
<feature type="domain" description="Bacterial Ig" evidence="2">
    <location>
        <begin position="333"/>
        <end position="410"/>
    </location>
</feature>
<evidence type="ECO:0000256" key="1">
    <source>
        <dbReference type="ARBA" id="ARBA00022837"/>
    </source>
</evidence>
<dbReference type="NCBIfam" id="NF045619">
    <property type="entry name" value="adhes_GNV_Cterm"/>
    <property type="match status" value="3"/>
</dbReference>
<dbReference type="InterPro" id="IPR011049">
    <property type="entry name" value="Serralysin-like_metalloprot_C"/>
</dbReference>
<feature type="domain" description="Bacterial Ig-like" evidence="3">
    <location>
        <begin position="1436"/>
        <end position="1514"/>
    </location>
</feature>
<feature type="domain" description="Bacterial Ig" evidence="2">
    <location>
        <begin position="1009"/>
        <end position="1086"/>
    </location>
</feature>
<sequence>MEVELNVDGELSTHIVTADDIANGYIATTITTTGSGVINIEATATNNDGVTDTSSLVITIAPQDLITEIEVVGDVDGNGFITADELDIDGNFTVHVGLGDGAYEGLVVSVNGSDYVVTQADLDNGYIVATIAGVDSLVNITAEASDVWGDTDSANISITVDTVAPDAPVIDPVNGTDPITGTAEPGTTVTVTFPDGSTAEAVVDEDGNWSVPNPGLEDGDEVTAVATDEAGNSSDPTTAIVDGTAPVVTLDEVVTNDNTPALTGTVDDPEATVVVTIDGEDYEAVNNGDGTWTLADDVVAELADGDHEVTATATDPAGNVGSTTGTITIDTVAPDAPVIDPVNGTDPITGTAEPGTTVTVTFPDGSTAEAVVDEDGNWSVPNPGLEDGDEVTAVATDEAGNSSDPTTAIVDGTAPVVTLDEVVTNDNTPALTGTVDDPEATVVVTIDGEDYEAVNNGDGTWTLADDVVAELADGDHEVTVTATDPAGNVGSTTGTITIDTVAPDAPVIDPVNGTDPITGTAEPGTTVTVTFPDGSTAEAVVDEDGNWSVPNPGLEDGDEVTAVATDEAGNSSDPTTAIVDGTAPVVTLDEVVTNDNTPALTGTVDDPEATVVVTIDGEDYEAVNNGDGTWTLADDVVAELADGDHEVTVTATDPAGNVGSTTGTITIDTVAPDAPVIDPVNGTDPITGTAEPGTTVTVTFPDGSTAEAVVDEDGNWSVPNPGLEDGDEVTAVATDEAGNSSDPTTAIVDGTAPVVTLDEVVTNDNTPALTGTVDDPEATVVVTIDGEDYEAVNNGDGTWTLADDVVAELADGDHEVTVTATDPAGNVGSTTGTITIDTVAPDAPVIDPVNGTDPITGTAEPGTTVTVTFPDGSTAEAVVDEDGNWSVPNPGLEDGDEVTAVATDEAGNSSDPTTAIVDGTAPVVTLDEVVTNDNTPALTGTVDDPEATVVVTIDGEDYEAVNNGDGTWTLADDVVAELADGDHEVTVTATDPAGNVGSTTGTITIDTVAPDAPVIDPVNGTDPITGTAEPGTTVTVTFPDGSTAEAVVDEDGNWSVPNPGLEDGDEVTAVATDEAGNSSDPTTAIVDGTAPVVTLDEVVTNDNTPALTGTVDDPEATVVVTIDGEDYEAVNNGDGTWTLADDVVAELADGDHEVTATATDPAGNVGSTTGTITIDTVAPDAPVIDPVNGTDPITGTAEPGTTVTVTFPDGSTAEAVVDEDGNWSVPNPGLEDGDEVTAVATDEAGNSSDPTTAIVDGTAPVVTLDEVVTNDNTPALTGTVDDPEATVVVTIDGEDYEAVNNGDGTWTLADDVVAELADGDHEVTVTATDPAGNVGSTTGTITIDTVAPDAPVIDPVNGTDPITGTAEPGTTVTVTFPDGSTAEAVVDEDGNWSVPNPGLEDGDEVTAVATDEAGNSSDPTTAIVDGAAPVVTLDEVVTNDNTPALTGTVDDPEATVVVTIDGEDYEAVNNGDGTWTLADDVVAELADGDHEVTVTATDPAGNVGSTTGTITIDTVAPDAPVIDPVNGTDPITGTAEPGTTVTVTFPDGSTAEAVVDEDGNWSVPNPGLEDGDEVTAVATDEAGNSSDPTTAIVDTTPPLIAFDNVDDAFVNALPLQVGDDVSVGSHTYLLLASLAGLDLQLGSAGIGFNIDEGHTGDMTFNYSALISADALADYVLVLQKFDEETGQWTAVTGPGQADLLSLSLFGGTTVTVDGLEAGQYRAFMAFDGLLGVGLLGTLSGTADLYDQSQIGGYEVIAAEGNVITDAGIDGDVDVITDTTVVSMVNGVAVVDGGTTIDGLYGTLVINPDGSYTYTPFSGDAGLGQVDPFVYTLLDPVTGQTASATLYLHIDSDDVDMTWNPADPSQPATVDIVATDDLNVAEINPQALLVGDDIPSGSHTYLLLASLAGLDLQLGSAGIGFNIDEGHTGDMTFNYSALISADALADYVLVLQKFDEATGQWTAISGPGQADLLSLSLFGGTTITVDGLEAGQYRAFMAFDGLLGVGLVGTLSATMDLYDLSQVGGYEVVAASGNVITDAGIDGSADTATVFTTVSSVNGEAVVAGGTTIEGTYGTLVIHPNGSYTYTPYSDVTGLGQVDQFTYTLSDPIGGPNAATATLYFHLDSSVVDMTWNPADPSQPATVDIVATDDLNVAEINPQALLVGDDIPSGSHTYLLLTSLAGLDLQVGSAGINFNIDDGHTGDMAFNYSALISGDALADYVLCIQKFDEATGQWTAISGPGQADLLSLSLFGGTTITVDGLEAGQYRAFMAFDGLLGVGLVGTLSATMDLYDLSQVGGYEVVAASGNVITDAGIDGSADTATVFTTVSSVNGEAVVAGGTTIEGTYGTLVIHPNGSYTYTPYSDVTGLGQVDQFTYTLSDPIGGPNAATATLYFHLDSSVVDMTWNPADPSEPATFTFVATDDVDTSSLVMVNEVDEDYFNASASLLGILATTQTYTSGTFTLGSNMDAYGLITVNSLATAGTVNLNLNLQMNVGGVWTTVANDSYSGIISLLGTLASLDLSTLDLAAGTYRIQTTLQQPLLGGLAALVGINTDVNVTYLDQYVVSNTIEAEGNIFGNDATGSTFTQLQVTDANGNVIDVSYGTIIQGLHGNLVISANGDYSYTPSSTTGGGSESFTYTVTHLNGDTITATLNINVGYTIQGSTGNDIITDSAGDDLIYAGAGNDTINTANGGSDTLIFDLLNAANGTGGNGHDTWFNFHVGDTAIDSEADKIDISDLLVGYAGDGSAASLSAYVSVDFDGTDTIISIDRDGGAGVHSSTELLTLKNVDTSLEELLQNNQLLF</sequence>
<proteinExistence type="predicted"/>
<dbReference type="Pfam" id="PF00353">
    <property type="entry name" value="HemolysinCabind"/>
    <property type="match status" value="1"/>
</dbReference>
<feature type="domain" description="Bacterial Ig" evidence="2">
    <location>
        <begin position="1347"/>
        <end position="1424"/>
    </location>
</feature>
<dbReference type="InterPro" id="IPR001343">
    <property type="entry name" value="Hemolysn_Ca-bd"/>
</dbReference>
<keyword evidence="1" id="KW-0106">Calcium</keyword>
<organism evidence="4 5">
    <name type="scientific">Acinetobacter haemolyticus</name>
    <dbReference type="NCBI Taxonomy" id="29430"/>
    <lineage>
        <taxon>Bacteria</taxon>
        <taxon>Pseudomonadati</taxon>
        <taxon>Pseudomonadota</taxon>
        <taxon>Gammaproteobacteria</taxon>
        <taxon>Moraxellales</taxon>
        <taxon>Moraxellaceae</taxon>
        <taxon>Acinetobacter</taxon>
    </lineage>
</organism>
<name>A0A4P7B7U1_ACIHA</name>
<gene>
    <name evidence="4" type="ORF">AHTJR_04095</name>
</gene>
<dbReference type="InterPro" id="IPR041498">
    <property type="entry name" value="Big_6"/>
</dbReference>
<reference evidence="4 5" key="1">
    <citation type="submission" date="2019-03" db="EMBL/GenBank/DDBJ databases">
        <title>Complete genome sequence of two outbreak-associated Acinetobacter haemolyticus strains.</title>
        <authorList>
            <person name="Bai L."/>
            <person name="Zhang S.-C."/>
            <person name="Deng Y."/>
            <person name="Song C.-C."/>
            <person name="Kang G.-B."/>
            <person name="Dong Y."/>
            <person name="Wang Y."/>
            <person name="Gao F."/>
            <person name="Huang H."/>
        </authorList>
    </citation>
    <scope>NUCLEOTIDE SEQUENCE [LARGE SCALE GENOMIC DNA]</scope>
    <source>
        <strain evidence="4 5">TJR01</strain>
    </source>
</reference>
<dbReference type="InterPro" id="IPR055014">
    <property type="entry name" value="BapA_Bap-like_C"/>
</dbReference>
<evidence type="ECO:0000259" key="3">
    <source>
        <dbReference type="Pfam" id="PF19077"/>
    </source>
</evidence>
<feature type="domain" description="Bacterial Ig" evidence="2">
    <location>
        <begin position="1516"/>
        <end position="1592"/>
    </location>
</feature>
<dbReference type="PROSITE" id="PS00018">
    <property type="entry name" value="EF_HAND_1"/>
    <property type="match status" value="1"/>
</dbReference>
<feature type="domain" description="Bacterial Ig" evidence="2">
    <location>
        <begin position="1178"/>
        <end position="1255"/>
    </location>
</feature>
<feature type="domain" description="Bacterial Ig" evidence="2">
    <location>
        <begin position="840"/>
        <end position="917"/>
    </location>
</feature>
<dbReference type="InterPro" id="IPR019960">
    <property type="entry name" value="T1SS_VCA0849"/>
</dbReference>
<dbReference type="InterPro" id="IPR044016">
    <property type="entry name" value="Big_13"/>
</dbReference>
<dbReference type="Pfam" id="PF17963">
    <property type="entry name" value="Big_9"/>
    <property type="match status" value="3"/>
</dbReference>
<feature type="domain" description="Bacterial Ig-like" evidence="3">
    <location>
        <begin position="591"/>
        <end position="669"/>
    </location>
</feature>
<feature type="domain" description="Bacterial Ig-like" evidence="3">
    <location>
        <begin position="1098"/>
        <end position="1176"/>
    </location>
</feature>
<feature type="domain" description="Bacterial Ig" evidence="2">
    <location>
        <begin position="502"/>
        <end position="579"/>
    </location>
</feature>
<dbReference type="InterPro" id="IPR018247">
    <property type="entry name" value="EF_Hand_1_Ca_BS"/>
</dbReference>
<dbReference type="NCBIfam" id="TIGR03661">
    <property type="entry name" value="T1SS_VCA0849"/>
    <property type="match status" value="1"/>
</dbReference>
<evidence type="ECO:0000313" key="4">
    <source>
        <dbReference type="EMBL" id="QBQ17705.1"/>
    </source>
</evidence>
<dbReference type="Proteomes" id="UP000294395">
    <property type="component" value="Chromosome"/>
</dbReference>
<evidence type="ECO:0000313" key="5">
    <source>
        <dbReference type="Proteomes" id="UP000294395"/>
    </source>
</evidence>
<dbReference type="NCBIfam" id="NF033510">
    <property type="entry name" value="Ca_tandemer"/>
    <property type="match status" value="17"/>
</dbReference>
<feature type="domain" description="Bacterial Ig-like" evidence="3">
    <location>
        <begin position="929"/>
        <end position="1007"/>
    </location>
</feature>
<feature type="domain" description="Bacterial Ig-like" evidence="3">
    <location>
        <begin position="422"/>
        <end position="500"/>
    </location>
</feature>
<dbReference type="GO" id="GO:0005509">
    <property type="term" value="F:calcium ion binding"/>
    <property type="evidence" value="ECO:0007669"/>
    <property type="project" value="InterPro"/>
</dbReference>